<gene>
    <name evidence="2" type="ORF">A0H81_01203</name>
</gene>
<feature type="compositionally biased region" description="Acidic residues" evidence="1">
    <location>
        <begin position="42"/>
        <end position="55"/>
    </location>
</feature>
<sequence>MEGSLDRELKLHACSSAHNVAILEGGREIEKNGGVDKGVSVPEEELDSEDIDELPDDVRSDVETNGGDGGILDVTVDRTEARFGKAATFLRRCDDLDEGLDEGAENSDTTG</sequence>
<evidence type="ECO:0000313" key="3">
    <source>
        <dbReference type="Proteomes" id="UP000092993"/>
    </source>
</evidence>
<dbReference type="EMBL" id="LUGG01000001">
    <property type="protein sequence ID" value="OBZ79456.1"/>
    <property type="molecule type" value="Genomic_DNA"/>
</dbReference>
<dbReference type="Proteomes" id="UP000092993">
    <property type="component" value="Unassembled WGS sequence"/>
</dbReference>
<evidence type="ECO:0000256" key="1">
    <source>
        <dbReference type="SAM" id="MobiDB-lite"/>
    </source>
</evidence>
<evidence type="ECO:0000313" key="2">
    <source>
        <dbReference type="EMBL" id="OBZ79456.1"/>
    </source>
</evidence>
<comment type="caution">
    <text evidence="2">The sequence shown here is derived from an EMBL/GenBank/DDBJ whole genome shotgun (WGS) entry which is preliminary data.</text>
</comment>
<organism evidence="2 3">
    <name type="scientific">Grifola frondosa</name>
    <name type="common">Maitake</name>
    <name type="synonym">Polyporus frondosus</name>
    <dbReference type="NCBI Taxonomy" id="5627"/>
    <lineage>
        <taxon>Eukaryota</taxon>
        <taxon>Fungi</taxon>
        <taxon>Dikarya</taxon>
        <taxon>Basidiomycota</taxon>
        <taxon>Agaricomycotina</taxon>
        <taxon>Agaricomycetes</taxon>
        <taxon>Polyporales</taxon>
        <taxon>Grifolaceae</taxon>
        <taxon>Grifola</taxon>
    </lineage>
</organism>
<proteinExistence type="predicted"/>
<reference evidence="2 3" key="1">
    <citation type="submission" date="2016-03" db="EMBL/GenBank/DDBJ databases">
        <title>Whole genome sequencing of Grifola frondosa 9006-11.</title>
        <authorList>
            <person name="Min B."/>
            <person name="Park H."/>
            <person name="Kim J.-G."/>
            <person name="Cho H."/>
            <person name="Oh Y.-L."/>
            <person name="Kong W.-S."/>
            <person name="Choi I.-G."/>
        </authorList>
    </citation>
    <scope>NUCLEOTIDE SEQUENCE [LARGE SCALE GENOMIC DNA]</scope>
    <source>
        <strain evidence="2 3">9006-11</strain>
    </source>
</reference>
<protein>
    <submittedName>
        <fullName evidence="2">Uncharacterized protein</fullName>
    </submittedName>
</protein>
<name>A0A1C7MSV9_GRIFR</name>
<accession>A0A1C7MSV9</accession>
<keyword evidence="3" id="KW-1185">Reference proteome</keyword>
<feature type="region of interest" description="Disordered" evidence="1">
    <location>
        <begin position="31"/>
        <end position="71"/>
    </location>
</feature>
<dbReference type="AlphaFoldDB" id="A0A1C7MSV9"/>